<dbReference type="InterPro" id="IPR027417">
    <property type="entry name" value="P-loop_NTPase"/>
</dbReference>
<accession>A0ABR2XNC4</accession>
<proteinExistence type="predicted"/>
<dbReference type="SMART" id="SM00028">
    <property type="entry name" value="TPR"/>
    <property type="match status" value="5"/>
</dbReference>
<gene>
    <name evidence="1" type="ORF">SCAR479_07974</name>
</gene>
<dbReference type="PANTHER" id="PTHR46082">
    <property type="entry name" value="ATP/GTP-BINDING PROTEIN-RELATED"/>
    <property type="match status" value="1"/>
</dbReference>
<keyword evidence="2" id="KW-1185">Reference proteome</keyword>
<dbReference type="EMBL" id="JARVKM010000035">
    <property type="protein sequence ID" value="KAK9775298.1"/>
    <property type="molecule type" value="Genomic_DNA"/>
</dbReference>
<evidence type="ECO:0000313" key="1">
    <source>
        <dbReference type="EMBL" id="KAK9775298.1"/>
    </source>
</evidence>
<dbReference type="SUPFAM" id="SSF48452">
    <property type="entry name" value="TPR-like"/>
    <property type="match status" value="2"/>
</dbReference>
<dbReference type="InterPro" id="IPR053137">
    <property type="entry name" value="NLR-like"/>
</dbReference>
<dbReference type="Pfam" id="PF13424">
    <property type="entry name" value="TPR_12"/>
    <property type="match status" value="2"/>
</dbReference>
<protein>
    <submittedName>
        <fullName evidence="1">NB-ARC domain-containing protein</fullName>
    </submittedName>
</protein>
<evidence type="ECO:0000313" key="2">
    <source>
        <dbReference type="Proteomes" id="UP001465668"/>
    </source>
</evidence>
<organism evidence="1 2">
    <name type="scientific">Seiridium cardinale</name>
    <dbReference type="NCBI Taxonomy" id="138064"/>
    <lineage>
        <taxon>Eukaryota</taxon>
        <taxon>Fungi</taxon>
        <taxon>Dikarya</taxon>
        <taxon>Ascomycota</taxon>
        <taxon>Pezizomycotina</taxon>
        <taxon>Sordariomycetes</taxon>
        <taxon>Xylariomycetidae</taxon>
        <taxon>Amphisphaeriales</taxon>
        <taxon>Sporocadaceae</taxon>
        <taxon>Seiridium</taxon>
    </lineage>
</organism>
<dbReference type="InterPro" id="IPR019734">
    <property type="entry name" value="TPR_rpt"/>
</dbReference>
<dbReference type="Gene3D" id="3.40.50.300">
    <property type="entry name" value="P-loop containing nucleotide triphosphate hydrolases"/>
    <property type="match status" value="1"/>
</dbReference>
<sequence length="1144" mass="128796">MGTVDPNKQGIQDGELVDIVAVHGLSEDSVEAWTDPETGLNWLRDLLPRHIAVARVLTYGYDASPATFLGNGASLNIQRGAECLVQELYADRNFAGTRKRPIIFICHGLGGILVKKSLVYSSTRTAAKIDHLWDQFVSTFAILFFGSPQTRTSKSNWLALDKLLSSGRQSRLLTFDRFPRSSGDDDVAFQSTSAEFAPIMKQFHTFFFWEELRTTFGDRSDYIVDPSAAVLELDNTEKAGIHATHTGMTKFSSTKSSSYRTVIEALSRYCLQAPQIISHRWAQAIPALNQLRAGEAYELGGLAFDVHSQNPFQHEDIRPHATTNRHFYPPQDTTPDFIGRKDMFQFLQDAFFPYGRLNSSSKRKSFVVFGMGGSGKTQFASKFAEDMKEHYTSIFTIYAASPETTKESFCKIAKLGGLEATENAGRHFLSQLTGPWLLVIDNVDDPSLKLQDLYPPGDTPHVLVTTRNPDFRKEGTLGSLELKGLQEDEALHLLLTKADIPKPWDASTMTTAGLIAKTLGYLALALIHAGNCIYRRICGLGDYLNLHSASRSILQRRKSLDSPQDEESHMIKAVYSTFDVSLDFLLKKKSTKSRDAAELLKMVSFYHFERIPVEIFSRAVINRQKVTERPAEHSLQSRILAEVAARLEPPRMLPTFLKESGEQLDSYDGRNQTFSMHPLVHAWARDSLSVSERKVWASIAFNTLMESIVLPPEGNAEADGDFHRDIIPHLDLCLQEHGNPITYSLHGWSRWKLHITKIIQPTWVLIVRDQVVRSAKCGYVLASRGQFESAAMHLNSVKDTLVYLLGMRHEKSMAAMLGLAGVLWGLGRLEEAISLQRLVMEARSQLYGDHHEKTLEAMDQLGRSYWLHGQYKEALELQQLAIKRARVAMGSTHPLTLSALDNLGVTLSSWQRWEESMHTHREVLSARKTILGEKHLDTLATMSNLAMALLDLGDLDEAREIMSTVHQRRQEQLGKEHPWTLWALLYLAKIYVKSDLLQEAEQMLIWGIGAGERSLHKGHLGVLVGRGELARVYAKQNRRKEALVLLLETIKLLQANRGIEHPDCVYAMWKLARLYRSEGHIAQAIETCQIAIERAKTRLTREHPISQKVEALLDELRDLPDRKKPVGDLRGSDISGVLRKSTTF</sequence>
<dbReference type="SUPFAM" id="SSF52540">
    <property type="entry name" value="P-loop containing nucleoside triphosphate hydrolases"/>
    <property type="match status" value="1"/>
</dbReference>
<dbReference type="SUPFAM" id="SSF53474">
    <property type="entry name" value="alpha/beta-Hydrolases"/>
    <property type="match status" value="1"/>
</dbReference>
<comment type="caution">
    <text evidence="1">The sequence shown here is derived from an EMBL/GenBank/DDBJ whole genome shotgun (WGS) entry which is preliminary data.</text>
</comment>
<dbReference type="Proteomes" id="UP001465668">
    <property type="component" value="Unassembled WGS sequence"/>
</dbReference>
<dbReference type="Gene3D" id="1.25.40.10">
    <property type="entry name" value="Tetratricopeptide repeat domain"/>
    <property type="match status" value="3"/>
</dbReference>
<reference evidence="1 2" key="1">
    <citation type="submission" date="2024-02" db="EMBL/GenBank/DDBJ databases">
        <title>First draft genome assembly of two strains of Seiridium cardinale.</title>
        <authorList>
            <person name="Emiliani G."/>
            <person name="Scali E."/>
        </authorList>
    </citation>
    <scope>NUCLEOTIDE SEQUENCE [LARGE SCALE GENOMIC DNA]</scope>
    <source>
        <strain evidence="1 2">BM-138-000479</strain>
    </source>
</reference>
<dbReference type="InterPro" id="IPR011990">
    <property type="entry name" value="TPR-like_helical_dom_sf"/>
</dbReference>
<dbReference type="PANTHER" id="PTHR46082:SF11">
    <property type="entry name" value="AAA+ ATPASE DOMAIN-CONTAINING PROTEIN-RELATED"/>
    <property type="match status" value="1"/>
</dbReference>
<dbReference type="InterPro" id="IPR029058">
    <property type="entry name" value="AB_hydrolase_fold"/>
</dbReference>
<name>A0ABR2XNC4_9PEZI</name>
<dbReference type="Pfam" id="PF13374">
    <property type="entry name" value="TPR_10"/>
    <property type="match status" value="1"/>
</dbReference>